<comment type="similarity">
    <text evidence="3 14">Belongs to the glycosyl hydrolase 13 family.</text>
</comment>
<evidence type="ECO:0000259" key="18">
    <source>
        <dbReference type="SMART" id="SM00642"/>
    </source>
</evidence>
<evidence type="ECO:0000256" key="6">
    <source>
        <dbReference type="ARBA" id="ARBA00022490"/>
    </source>
</evidence>
<organism evidence="19 20">
    <name type="scientific">Anditalea andensis</name>
    <dbReference type="NCBI Taxonomy" id="1048983"/>
    <lineage>
        <taxon>Bacteria</taxon>
        <taxon>Pseudomonadati</taxon>
        <taxon>Bacteroidota</taxon>
        <taxon>Cytophagia</taxon>
        <taxon>Cytophagales</taxon>
        <taxon>Cytophagaceae</taxon>
        <taxon>Anditalea</taxon>
    </lineage>
</organism>
<reference evidence="19 20" key="1">
    <citation type="submission" date="2014-04" db="EMBL/GenBank/DDBJ databases">
        <title>Characterization and application of a salt tolerant electro-active bacterium.</title>
        <authorList>
            <person name="Yang L."/>
            <person name="Wei S."/>
            <person name="Tay Q.X.M."/>
        </authorList>
    </citation>
    <scope>NUCLEOTIDE SEQUENCE [LARGE SCALE GENOMIC DNA]</scope>
    <source>
        <strain evidence="19 20">LY1</strain>
    </source>
</reference>
<evidence type="ECO:0000313" key="20">
    <source>
        <dbReference type="Proteomes" id="UP000027821"/>
    </source>
</evidence>
<dbReference type="EMBL" id="JMIH01000034">
    <property type="protein sequence ID" value="KEO71962.1"/>
    <property type="molecule type" value="Genomic_DNA"/>
</dbReference>
<evidence type="ECO:0000256" key="3">
    <source>
        <dbReference type="ARBA" id="ARBA00008061"/>
    </source>
</evidence>
<dbReference type="InterPro" id="IPR013783">
    <property type="entry name" value="Ig-like_fold"/>
</dbReference>
<evidence type="ECO:0000256" key="11">
    <source>
        <dbReference type="ARBA" id="ARBA00033284"/>
    </source>
</evidence>
<comment type="subcellular location">
    <subcellularLocation>
        <location evidence="1 15">Cytoplasm</location>
    </subcellularLocation>
</comment>
<dbReference type="GO" id="GO:0033942">
    <property type="term" value="F:4-alpha-D-(1-&gt;4)-alpha-D-glucanotrehalose trehalohydrolase activity"/>
    <property type="evidence" value="ECO:0007669"/>
    <property type="project" value="UniProtKB-EC"/>
</dbReference>
<dbReference type="GO" id="GO:0005737">
    <property type="term" value="C:cytoplasm"/>
    <property type="evidence" value="ECO:0007669"/>
    <property type="project" value="UniProtKB-SubCell"/>
</dbReference>
<dbReference type="Pfam" id="PF02922">
    <property type="entry name" value="CBM_48"/>
    <property type="match status" value="1"/>
</dbReference>
<dbReference type="PANTHER" id="PTHR43651:SF11">
    <property type="entry name" value="MALTO-OLIGOSYLTREHALOSE TREHALOHYDROLASE"/>
    <property type="match status" value="1"/>
</dbReference>
<dbReference type="InterPro" id="IPR044901">
    <property type="entry name" value="Trehalose_TreZ_E-set_sf"/>
</dbReference>
<keyword evidence="7 14" id="KW-0378">Hydrolase</keyword>
<evidence type="ECO:0000256" key="9">
    <source>
        <dbReference type="ARBA" id="ARBA00023295"/>
    </source>
</evidence>
<dbReference type="EC" id="3.2.1.141" evidence="4 13"/>
<dbReference type="Gene3D" id="1.10.10.760">
    <property type="entry name" value="E-set domains of sugar-utilizing enzymes"/>
    <property type="match status" value="1"/>
</dbReference>
<comment type="catalytic activity">
    <reaction evidence="12 14">
        <text>hydrolysis of (1-&gt;4)-alpha-D-glucosidic linkage in 4-alpha-D-[(1-&gt;4)-alpha-D-glucanosyl]n trehalose to yield trehalose and (1-&gt;4)-alpha-D-glucan.</text>
        <dbReference type="EC" id="3.2.1.141"/>
    </reaction>
</comment>
<evidence type="ECO:0000256" key="17">
    <source>
        <dbReference type="PIRSR" id="PIRSR006337-3"/>
    </source>
</evidence>
<evidence type="ECO:0000256" key="14">
    <source>
        <dbReference type="PIRNR" id="PIRNR006337"/>
    </source>
</evidence>
<evidence type="ECO:0000256" key="1">
    <source>
        <dbReference type="ARBA" id="ARBA00004496"/>
    </source>
</evidence>
<dbReference type="Proteomes" id="UP000027821">
    <property type="component" value="Unassembled WGS sequence"/>
</dbReference>
<evidence type="ECO:0000256" key="2">
    <source>
        <dbReference type="ARBA" id="ARBA00005199"/>
    </source>
</evidence>
<evidence type="ECO:0000256" key="5">
    <source>
        <dbReference type="ARBA" id="ARBA00015938"/>
    </source>
</evidence>
<dbReference type="STRING" id="1048983.EL17_20825"/>
<feature type="domain" description="Glycosyl hydrolase family 13 catalytic" evidence="18">
    <location>
        <begin position="114"/>
        <end position="458"/>
    </location>
</feature>
<dbReference type="CDD" id="cd11325">
    <property type="entry name" value="AmyAc_GTHase"/>
    <property type="match status" value="1"/>
</dbReference>
<dbReference type="Gene3D" id="2.60.40.10">
    <property type="entry name" value="Immunoglobulins"/>
    <property type="match status" value="1"/>
</dbReference>
<feature type="binding site" evidence="16">
    <location>
        <begin position="258"/>
        <end position="263"/>
    </location>
    <ligand>
        <name>substrate</name>
    </ligand>
</feature>
<evidence type="ECO:0000256" key="10">
    <source>
        <dbReference type="ARBA" id="ARBA00032057"/>
    </source>
</evidence>
<evidence type="ECO:0000256" key="7">
    <source>
        <dbReference type="ARBA" id="ARBA00022801"/>
    </source>
</evidence>
<dbReference type="eggNOG" id="COG0296">
    <property type="taxonomic scope" value="Bacteria"/>
</dbReference>
<dbReference type="Gene3D" id="3.20.20.80">
    <property type="entry name" value="Glycosidases"/>
    <property type="match status" value="1"/>
</dbReference>
<evidence type="ECO:0000256" key="4">
    <source>
        <dbReference type="ARBA" id="ARBA00012268"/>
    </source>
</evidence>
<evidence type="ECO:0000256" key="15">
    <source>
        <dbReference type="PIRSR" id="PIRSR006337-1"/>
    </source>
</evidence>
<keyword evidence="20" id="KW-1185">Reference proteome</keyword>
<dbReference type="InterPro" id="IPR017853">
    <property type="entry name" value="GH"/>
</dbReference>
<dbReference type="NCBIfam" id="TIGR02402">
    <property type="entry name" value="trehalose_TreZ"/>
    <property type="match status" value="1"/>
</dbReference>
<feature type="active site" description="Proton donor" evidence="15">
    <location>
        <position position="297"/>
    </location>
</feature>
<dbReference type="InterPro" id="IPR006047">
    <property type="entry name" value="GH13_cat_dom"/>
</dbReference>
<feature type="binding site" evidence="16">
    <location>
        <begin position="322"/>
        <end position="326"/>
    </location>
    <ligand>
        <name>substrate</name>
    </ligand>
</feature>
<evidence type="ECO:0000313" key="19">
    <source>
        <dbReference type="EMBL" id="KEO71962.1"/>
    </source>
</evidence>
<dbReference type="InterPro" id="IPR004193">
    <property type="entry name" value="Glyco_hydro_13_N"/>
</dbReference>
<dbReference type="Pfam" id="PF00128">
    <property type="entry name" value="Alpha-amylase"/>
    <property type="match status" value="2"/>
</dbReference>
<dbReference type="AlphaFoldDB" id="A0A074LDU2"/>
<sequence length="604" mass="68427">MTKPVGALKGADNNYHFTLWSPHADNVQVIIKGEEAARTMERDAYGYWHSNDGNGVTAGSKYKFLLNGEHKLPDPASMSQPDGVHEWSEVVDHDFDWTDENWQPAPLSDLIIYELHVGTFTEKGTFEAIIDRIDHLQALGINAIEIMPIAQFPGSRNWGYDGVYPFAAQNSYGGVSKLKMLVDKFHQAGIAVILDVVYNHMGPEGNYLSLFGPYFTEKYNTPWGAALNFDDSYSDHIRNFFLQNALMWLKEFHIDGLRLDAVHAIMDNGPVHLLKELSLKVDGLEKETGKPYILIAESDMNDVKVISDYSKGGYGLEAQWTDDFHHAVHTLITGELDGYYSDYGQIAHLAKSFKQGFIYDGIYSNFRNKLVGTDPSNNASHQFVVCIQNHDQVGNRMTGDRLPSIVSYEKLKLAAGTMLISPFVPMLFMGEEYGEDQPFQYFVHHGDPALVKAVQEGRSKEFDSFKWQGEVPDPQSENTFRNSKLNWDFKSQQEKDTLFKFYKYLIHLRKEGAFDLFKSQEIITEVMEDKKLLKIAATDSSRHILVLLNFSDSIQNVTISGEHRVWHKLFASSDQQWQGPAELPESVTSGNKLPLSPNSISVYY</sequence>
<proteinExistence type="inferred from homology"/>
<dbReference type="GO" id="GO:0005992">
    <property type="term" value="P:trehalose biosynthetic process"/>
    <property type="evidence" value="ECO:0007669"/>
    <property type="project" value="UniProtKB-UniRule"/>
</dbReference>
<dbReference type="SUPFAM" id="SSF51445">
    <property type="entry name" value="(Trans)glycosidases"/>
    <property type="match status" value="1"/>
</dbReference>
<dbReference type="SMART" id="SM00642">
    <property type="entry name" value="Aamy"/>
    <property type="match status" value="1"/>
</dbReference>
<feature type="binding site" evidence="16">
    <location>
        <begin position="390"/>
        <end position="395"/>
    </location>
    <ligand>
        <name>substrate</name>
    </ligand>
</feature>
<keyword evidence="6" id="KW-0963">Cytoplasm</keyword>
<keyword evidence="9 14" id="KW-0326">Glycosidase</keyword>
<comment type="caution">
    <text evidence="19">The sequence shown here is derived from an EMBL/GenBank/DDBJ whole genome shotgun (WGS) entry which is preliminary data.</text>
</comment>
<dbReference type="UniPathway" id="UPA00299"/>
<keyword evidence="8" id="KW-0119">Carbohydrate metabolism</keyword>
<evidence type="ECO:0000256" key="8">
    <source>
        <dbReference type="ARBA" id="ARBA00023277"/>
    </source>
</evidence>
<name>A0A074LDU2_9BACT</name>
<dbReference type="PANTHER" id="PTHR43651">
    <property type="entry name" value="1,4-ALPHA-GLUCAN-BRANCHING ENZYME"/>
    <property type="match status" value="1"/>
</dbReference>
<dbReference type="SUPFAM" id="SSF81296">
    <property type="entry name" value="E set domains"/>
    <property type="match status" value="1"/>
</dbReference>
<protein>
    <recommendedName>
        <fullName evidence="5 13">Malto-oligosyltrehalose trehalohydrolase</fullName>
        <shortName evidence="14">MTHase</shortName>
        <ecNumber evidence="4 13">3.2.1.141</ecNumber>
    </recommendedName>
    <alternativeName>
        <fullName evidence="11 14">4-alpha-D-((1-&gt;4)-alpha-D-glucano)trehalose trehalohydrolase</fullName>
    </alternativeName>
    <alternativeName>
        <fullName evidence="10 14">Maltooligosyl trehalose trehalohydrolase</fullName>
    </alternativeName>
</protein>
<dbReference type="CDD" id="cd02853">
    <property type="entry name" value="E_set_MTHase_like_N"/>
    <property type="match status" value="1"/>
</dbReference>
<feature type="site" description="Transition state stabilizer" evidence="17">
    <location>
        <position position="391"/>
    </location>
</feature>
<dbReference type="InterPro" id="IPR012768">
    <property type="entry name" value="Trehalose_TreZ"/>
</dbReference>
<evidence type="ECO:0000256" key="16">
    <source>
        <dbReference type="PIRSR" id="PIRSR006337-2"/>
    </source>
</evidence>
<dbReference type="PIRSF" id="PIRSF006337">
    <property type="entry name" value="Trehalose_TreZ"/>
    <property type="match status" value="1"/>
</dbReference>
<gene>
    <name evidence="19" type="ORF">EL17_20825</name>
</gene>
<feature type="active site" description="Nucleophile" evidence="15">
    <location>
        <position position="260"/>
    </location>
</feature>
<comment type="pathway">
    <text evidence="2 14">Glycan biosynthesis; trehalose biosynthesis.</text>
</comment>
<accession>A0A074LDU2</accession>
<evidence type="ECO:0000256" key="13">
    <source>
        <dbReference type="NCBIfam" id="TIGR02402"/>
    </source>
</evidence>
<dbReference type="InterPro" id="IPR014756">
    <property type="entry name" value="Ig_E-set"/>
</dbReference>
<evidence type="ECO:0000256" key="12">
    <source>
        <dbReference type="ARBA" id="ARBA00034013"/>
    </source>
</evidence>